<keyword evidence="6 28" id="KW-0812">Transmembrane</keyword>
<feature type="chain" id="PRO_5040117892" description="Ethylene receptor" evidence="29">
    <location>
        <begin position="25"/>
        <end position="759"/>
    </location>
</feature>
<evidence type="ECO:0000313" key="33">
    <source>
        <dbReference type="Proteomes" id="UP001152484"/>
    </source>
</evidence>
<dbReference type="GO" id="GO:0051740">
    <property type="term" value="F:ethylene binding"/>
    <property type="evidence" value="ECO:0007669"/>
    <property type="project" value="UniProtKB-UniRule"/>
</dbReference>
<dbReference type="FunFam" id="1.10.287.130:FF:000087">
    <property type="entry name" value="Ethylene receptor 4"/>
    <property type="match status" value="1"/>
</dbReference>
<evidence type="ECO:0000313" key="32">
    <source>
        <dbReference type="EMBL" id="CAH9097347.1"/>
    </source>
</evidence>
<dbReference type="InterPro" id="IPR011006">
    <property type="entry name" value="CheY-like_superfamily"/>
</dbReference>
<dbReference type="FunFam" id="3.40.50.2300:FF:000240">
    <property type="entry name" value="Ethylene receptor"/>
    <property type="match status" value="1"/>
</dbReference>
<evidence type="ECO:0000256" key="14">
    <source>
        <dbReference type="ARBA" id="ARBA00022989"/>
    </source>
</evidence>
<dbReference type="InterPro" id="IPR001789">
    <property type="entry name" value="Sig_transdc_resp-reg_receiver"/>
</dbReference>
<evidence type="ECO:0000256" key="10">
    <source>
        <dbReference type="ARBA" id="ARBA00022777"/>
    </source>
</evidence>
<evidence type="ECO:0000259" key="30">
    <source>
        <dbReference type="PROSITE" id="PS50109"/>
    </source>
</evidence>
<dbReference type="InterPro" id="IPR014525">
    <property type="entry name" value="ETR"/>
</dbReference>
<dbReference type="SUPFAM" id="SSF55874">
    <property type="entry name" value="ATPase domain of HSP90 chaperone/DNA topoisomerase II/histidine kinase"/>
    <property type="match status" value="1"/>
</dbReference>
<dbReference type="PANTHER" id="PTHR24423:SF629">
    <property type="entry name" value="PROTEIN EIN4"/>
    <property type="match status" value="1"/>
</dbReference>
<dbReference type="SMART" id="SM00448">
    <property type="entry name" value="REC"/>
    <property type="match status" value="1"/>
</dbReference>
<feature type="coiled-coil region" evidence="27">
    <location>
        <begin position="333"/>
        <end position="363"/>
    </location>
</feature>
<feature type="binding site" evidence="23">
    <location>
        <position position="91"/>
    </location>
    <ligand>
        <name>Cu cation</name>
        <dbReference type="ChEBI" id="CHEBI:23378"/>
    </ligand>
</feature>
<evidence type="ECO:0000256" key="1">
    <source>
        <dbReference type="ARBA" id="ARBA00004477"/>
    </source>
</evidence>
<evidence type="ECO:0000256" key="28">
    <source>
        <dbReference type="SAM" id="Phobius"/>
    </source>
</evidence>
<dbReference type="Pfam" id="PF01590">
    <property type="entry name" value="GAF"/>
    <property type="match status" value="1"/>
</dbReference>
<protein>
    <recommendedName>
        <fullName evidence="22">Ethylene receptor</fullName>
    </recommendedName>
</protein>
<sequence length="759" mass="84856">MGTMGRRWLFLGLLISSIFSAVSAIDCLCDDEGFFSVTNILFLQKVGDVLIAIAYFSIPLELLYFISCSNIPFKWVLLQFIAFIVLCGLTHLINVWTINSHPSFQIIMSLTVAKILTALVSCATAITLLTLLPLLLKFKVRELFLRQNVLELDQEVGMLMKQNEASVHVRMLTQEIRKSLDKHNILYTTLVELSKTLNLQNCVVWMPSENRKEMKLTHELNPNPNPNSSCRCISINDPDVLEITKNEGVRILKRDSVLADACGGPIAAIRMPLLRGSNFKGGTPELVDTCFAVLVLVLPPGGENGRDWSCDELEIVEVVADQVAVALSHAAVLEESQSMRERLKEKNHLLAQAKEDAVKASKARSAFQKVMNNGMRRPMHSILGLLSILQDHTNNNLKPEERIVIDTCVQTSTVLSMLISDAMEISAKDDGIFPVEMKPFQLHSLVQKACCLVKCFAFCKGFGFSTDVSSSLPNQVMGDENRTFQVILHMVGHLFNKSDGNCLVVFRVGPESESGDGNNNKVRNARKASSGDENLAVKFEIEVTVEGSGIHPGRRKHNSRDVKESLSFSMCRKLVQLMQGNIWISSNSRGRAQGMILILRFQKQSSYRRRVFEYKNPSIEQQISSSTFKDLKVLLADDDGVNRMVTKKLLEMLGCHVTAVSTGFECLSALGGPTGRTSFQIIVLDLHMPEMDGFEVVKRVRQYRSRNWPLIIALTASSEDHMWDKCLQVGMNGLIRKPVILQKLADELQRVLLRAREAM</sequence>
<evidence type="ECO:0000256" key="15">
    <source>
        <dbReference type="ARBA" id="ARBA00023008"/>
    </source>
</evidence>
<keyword evidence="11 22" id="KW-0256">Endoplasmic reticulum</keyword>
<feature type="transmembrane region" description="Helical" evidence="28">
    <location>
        <begin position="40"/>
        <end position="63"/>
    </location>
</feature>
<evidence type="ECO:0000256" key="4">
    <source>
        <dbReference type="ARBA" id="ARBA00022553"/>
    </source>
</evidence>
<evidence type="ECO:0000256" key="24">
    <source>
        <dbReference type="PIRSR" id="PIRSR026389-3"/>
    </source>
</evidence>
<keyword evidence="7 22" id="KW-0479">Metal-binding</keyword>
<keyword evidence="13" id="KW-0832">Ubl conjugation</keyword>
<keyword evidence="5 22" id="KW-0808">Transferase</keyword>
<dbReference type="InterPro" id="IPR036097">
    <property type="entry name" value="HisK_dim/P_sf"/>
</dbReference>
<dbReference type="GO" id="GO:0010105">
    <property type="term" value="P:negative regulation of ethylene-activated signaling pathway"/>
    <property type="evidence" value="ECO:0007669"/>
    <property type="project" value="UniProtKB-ARBA"/>
</dbReference>
<evidence type="ECO:0000256" key="16">
    <source>
        <dbReference type="ARBA" id="ARBA00023012"/>
    </source>
</evidence>
<keyword evidence="19 22" id="KW-0675">Receptor</keyword>
<feature type="disulfide bond" description="Interchain" evidence="24">
    <location>
        <position position="29"/>
    </location>
</feature>
<dbReference type="PANTHER" id="PTHR24423">
    <property type="entry name" value="TWO-COMPONENT SENSOR HISTIDINE KINASE"/>
    <property type="match status" value="1"/>
</dbReference>
<dbReference type="InterPro" id="IPR005467">
    <property type="entry name" value="His_kinase_dom"/>
</dbReference>
<feature type="cross-link" description="Glycyl lysine isopeptide (Lys-Gly) (interchain with G-Cter in ubiquitin)" evidence="25">
    <location>
        <position position="737"/>
    </location>
</feature>
<dbReference type="GO" id="GO:0038199">
    <property type="term" value="F:ethylene receptor activity"/>
    <property type="evidence" value="ECO:0007669"/>
    <property type="project" value="UniProtKB-UniRule"/>
</dbReference>
<dbReference type="SMART" id="SM00065">
    <property type="entry name" value="GAF"/>
    <property type="match status" value="1"/>
</dbReference>
<keyword evidence="10 22" id="KW-0418">Kinase</keyword>
<keyword evidence="29" id="KW-0732">Signal</keyword>
<keyword evidence="27" id="KW-0175">Coiled coil</keyword>
<keyword evidence="4 26" id="KW-0597">Phosphoprotein</keyword>
<evidence type="ECO:0000256" key="25">
    <source>
        <dbReference type="PIRSR" id="PIRSR026389-4"/>
    </source>
</evidence>
<dbReference type="CDD" id="cd16938">
    <property type="entry name" value="HATPase_ETR2_ERS2-EIN4-like"/>
    <property type="match status" value="1"/>
</dbReference>
<evidence type="ECO:0000256" key="5">
    <source>
        <dbReference type="ARBA" id="ARBA00022679"/>
    </source>
</evidence>
<dbReference type="Gene3D" id="3.40.50.2300">
    <property type="match status" value="1"/>
</dbReference>
<feature type="transmembrane region" description="Helical" evidence="28">
    <location>
        <begin position="115"/>
        <end position="136"/>
    </location>
</feature>
<dbReference type="EMBL" id="CAMAPE010000035">
    <property type="protein sequence ID" value="CAH9097347.1"/>
    <property type="molecule type" value="Genomic_DNA"/>
</dbReference>
<feature type="disulfide bond" description="Interchain" evidence="24">
    <location>
        <position position="27"/>
    </location>
</feature>
<dbReference type="Gene3D" id="1.10.287.130">
    <property type="match status" value="1"/>
</dbReference>
<comment type="cofactor">
    <cofactor evidence="23">
        <name>Cu cation</name>
        <dbReference type="ChEBI" id="CHEBI:23378"/>
    </cofactor>
    <text evidence="23">Binds 1 copper ion per dimer.</text>
</comment>
<dbReference type="InterPro" id="IPR003018">
    <property type="entry name" value="GAF"/>
</dbReference>
<dbReference type="PIRSF" id="PIRSF026389">
    <property type="entry name" value="Ethyln_sen_HK"/>
    <property type="match status" value="1"/>
</dbReference>
<dbReference type="SUPFAM" id="SSF52172">
    <property type="entry name" value="CheY-like"/>
    <property type="match status" value="1"/>
</dbReference>
<reference evidence="32" key="1">
    <citation type="submission" date="2022-07" db="EMBL/GenBank/DDBJ databases">
        <authorList>
            <person name="Macas J."/>
            <person name="Novak P."/>
            <person name="Neumann P."/>
        </authorList>
    </citation>
    <scope>NUCLEOTIDE SEQUENCE</scope>
</reference>
<keyword evidence="33" id="KW-1185">Reference proteome</keyword>
<evidence type="ECO:0000256" key="18">
    <source>
        <dbReference type="ARBA" id="ARBA00023157"/>
    </source>
</evidence>
<feature type="domain" description="Response regulatory" evidence="31">
    <location>
        <begin position="632"/>
        <end position="752"/>
    </location>
</feature>
<dbReference type="CDD" id="cd19933">
    <property type="entry name" value="REC_ETR-like"/>
    <property type="match status" value="1"/>
</dbReference>
<keyword evidence="15 22" id="KW-0186">Copper</keyword>
<comment type="caution">
    <text evidence="32">The sequence shown here is derived from an EMBL/GenBank/DDBJ whole genome shotgun (WGS) entry which is preliminary data.</text>
</comment>
<evidence type="ECO:0000259" key="31">
    <source>
        <dbReference type="PROSITE" id="PS50110"/>
    </source>
</evidence>
<dbReference type="GO" id="GO:0005524">
    <property type="term" value="F:ATP binding"/>
    <property type="evidence" value="ECO:0007669"/>
    <property type="project" value="UniProtKB-UniRule"/>
</dbReference>
<evidence type="ECO:0000256" key="22">
    <source>
        <dbReference type="PIRNR" id="PIRNR026389"/>
    </source>
</evidence>
<gene>
    <name evidence="32" type="ORF">CEURO_LOCUS13808</name>
</gene>
<keyword evidence="17 22" id="KW-0472">Membrane</keyword>
<name>A0A9P0ZEP2_CUSEU</name>
<evidence type="ECO:0000256" key="20">
    <source>
        <dbReference type="ARBA" id="ARBA00056860"/>
    </source>
</evidence>
<evidence type="ECO:0000256" key="21">
    <source>
        <dbReference type="ARBA" id="ARBA00062048"/>
    </source>
</evidence>
<dbReference type="GO" id="GO:0004674">
    <property type="term" value="F:protein serine/threonine kinase activity"/>
    <property type="evidence" value="ECO:0007669"/>
    <property type="project" value="UniProtKB-ARBA"/>
</dbReference>
<dbReference type="PROSITE" id="PS50110">
    <property type="entry name" value="RESPONSE_REGULATORY"/>
    <property type="match status" value="1"/>
</dbReference>
<dbReference type="Pfam" id="PF00072">
    <property type="entry name" value="Response_reg"/>
    <property type="match status" value="1"/>
</dbReference>
<keyword evidence="8 22" id="KW-0547">Nucleotide-binding</keyword>
<dbReference type="Pfam" id="PF25487">
    <property type="entry name" value="ETR1_N"/>
    <property type="match status" value="1"/>
</dbReference>
<dbReference type="InterPro" id="IPR029016">
    <property type="entry name" value="GAF-like_dom_sf"/>
</dbReference>
<evidence type="ECO:0000256" key="3">
    <source>
        <dbReference type="ARBA" id="ARBA00022499"/>
    </source>
</evidence>
<feature type="domain" description="Histidine kinase" evidence="30">
    <location>
        <begin position="370"/>
        <end position="605"/>
    </location>
</feature>
<dbReference type="Proteomes" id="UP001152484">
    <property type="component" value="Unassembled WGS sequence"/>
</dbReference>
<feature type="transmembrane region" description="Helical" evidence="28">
    <location>
        <begin position="75"/>
        <end position="95"/>
    </location>
</feature>
<feature type="modified residue" description="4-aspartylphosphate" evidence="26">
    <location>
        <position position="685"/>
    </location>
</feature>
<dbReference type="Gene3D" id="3.30.565.10">
    <property type="entry name" value="Histidine kinase-like ATPase, C-terminal domain"/>
    <property type="match status" value="1"/>
</dbReference>
<evidence type="ECO:0000256" key="27">
    <source>
        <dbReference type="SAM" id="Coils"/>
    </source>
</evidence>
<keyword evidence="14 28" id="KW-1133">Transmembrane helix</keyword>
<feature type="binding site" evidence="23">
    <location>
        <position position="87"/>
    </location>
    <ligand>
        <name>Cu cation</name>
        <dbReference type="ChEBI" id="CHEBI:23378"/>
    </ligand>
</feature>
<evidence type="ECO:0000256" key="12">
    <source>
        <dbReference type="ARBA" id="ARBA00022840"/>
    </source>
</evidence>
<dbReference type="GO" id="GO:0000155">
    <property type="term" value="F:phosphorelay sensor kinase activity"/>
    <property type="evidence" value="ECO:0007669"/>
    <property type="project" value="InterPro"/>
</dbReference>
<evidence type="ECO:0000256" key="8">
    <source>
        <dbReference type="ARBA" id="ARBA00022741"/>
    </source>
</evidence>
<evidence type="ECO:0000256" key="17">
    <source>
        <dbReference type="ARBA" id="ARBA00023136"/>
    </source>
</evidence>
<evidence type="ECO:0000256" key="9">
    <source>
        <dbReference type="ARBA" id="ARBA00022745"/>
    </source>
</evidence>
<comment type="function">
    <text evidence="22">May act early in the ethylene signal transduction pathway, possibly as an ethylene receptor, or as a regulator of the pathway.</text>
</comment>
<dbReference type="SUPFAM" id="SSF47384">
    <property type="entry name" value="Homodimeric domain of signal transducing histidine kinase"/>
    <property type="match status" value="1"/>
</dbReference>
<evidence type="ECO:0000256" key="23">
    <source>
        <dbReference type="PIRSR" id="PIRSR026389-2"/>
    </source>
</evidence>
<evidence type="ECO:0000256" key="7">
    <source>
        <dbReference type="ARBA" id="ARBA00022723"/>
    </source>
</evidence>
<dbReference type="PROSITE" id="PS50109">
    <property type="entry name" value="HIS_KIN"/>
    <property type="match status" value="1"/>
</dbReference>
<evidence type="ECO:0000256" key="11">
    <source>
        <dbReference type="ARBA" id="ARBA00022824"/>
    </source>
</evidence>
<evidence type="ECO:0000256" key="19">
    <source>
        <dbReference type="ARBA" id="ARBA00023170"/>
    </source>
</evidence>
<dbReference type="SUPFAM" id="SSF55781">
    <property type="entry name" value="GAF domain-like"/>
    <property type="match status" value="1"/>
</dbReference>
<keyword evidence="16 22" id="KW-0902">Two-component regulatory system</keyword>
<dbReference type="OrthoDB" id="60033at2759"/>
<keyword evidence="9 22" id="KW-0936">Ethylene signaling pathway</keyword>
<accession>A0A9P0ZEP2</accession>
<comment type="similarity">
    <text evidence="2 22">Belongs to the ethylene receptor family.</text>
</comment>
<comment type="subcellular location">
    <subcellularLocation>
        <location evidence="1">Endoplasmic reticulum membrane</location>
        <topology evidence="1">Multi-pass membrane protein</topology>
    </subcellularLocation>
</comment>
<feature type="signal peptide" evidence="29">
    <location>
        <begin position="1"/>
        <end position="24"/>
    </location>
</feature>
<evidence type="ECO:0000256" key="2">
    <source>
        <dbReference type="ARBA" id="ARBA00009842"/>
    </source>
</evidence>
<dbReference type="InterPro" id="IPR036890">
    <property type="entry name" value="HATPase_C_sf"/>
</dbReference>
<proteinExistence type="inferred from homology"/>
<evidence type="ECO:0000256" key="6">
    <source>
        <dbReference type="ARBA" id="ARBA00022692"/>
    </source>
</evidence>
<dbReference type="GO" id="GO:0046872">
    <property type="term" value="F:metal ion binding"/>
    <property type="evidence" value="ECO:0007669"/>
    <property type="project" value="UniProtKB-UniRule"/>
</dbReference>
<organism evidence="32 33">
    <name type="scientific">Cuscuta europaea</name>
    <name type="common">European dodder</name>
    <dbReference type="NCBI Taxonomy" id="41803"/>
    <lineage>
        <taxon>Eukaryota</taxon>
        <taxon>Viridiplantae</taxon>
        <taxon>Streptophyta</taxon>
        <taxon>Embryophyta</taxon>
        <taxon>Tracheophyta</taxon>
        <taxon>Spermatophyta</taxon>
        <taxon>Magnoliopsida</taxon>
        <taxon>eudicotyledons</taxon>
        <taxon>Gunneridae</taxon>
        <taxon>Pentapetalae</taxon>
        <taxon>asterids</taxon>
        <taxon>lamiids</taxon>
        <taxon>Solanales</taxon>
        <taxon>Convolvulaceae</taxon>
        <taxon>Cuscuteae</taxon>
        <taxon>Cuscuta</taxon>
        <taxon>Cuscuta subgen. Cuscuta</taxon>
    </lineage>
</organism>
<dbReference type="InterPro" id="IPR058544">
    <property type="entry name" value="ETR1_N"/>
</dbReference>
<comment type="subunit">
    <text evidence="21">Heteromer with ETR1. Binds to MRF3/ECIP1.</text>
</comment>
<evidence type="ECO:0000256" key="29">
    <source>
        <dbReference type="SAM" id="SignalP"/>
    </source>
</evidence>
<dbReference type="GO" id="GO:0005789">
    <property type="term" value="C:endoplasmic reticulum membrane"/>
    <property type="evidence" value="ECO:0007669"/>
    <property type="project" value="UniProtKB-SubCell"/>
</dbReference>
<dbReference type="Gene3D" id="3.30.450.40">
    <property type="match status" value="1"/>
</dbReference>
<keyword evidence="12 22" id="KW-0067">ATP-binding</keyword>
<dbReference type="AlphaFoldDB" id="A0A9P0ZEP2"/>
<evidence type="ECO:0000256" key="26">
    <source>
        <dbReference type="PROSITE-ProRule" id="PRU00169"/>
    </source>
</evidence>
<comment type="function">
    <text evidence="20">Ethylene receptor related to bacterial two-component regulators. Acts as a redundant negative regulator of ethylene signaling.</text>
</comment>
<keyword evidence="18 24" id="KW-1015">Disulfide bond</keyword>
<evidence type="ECO:0000256" key="13">
    <source>
        <dbReference type="ARBA" id="ARBA00022843"/>
    </source>
</evidence>
<keyword evidence="3" id="KW-1017">Isopeptide bond</keyword>